<dbReference type="Gene3D" id="3.40.50.80">
    <property type="entry name" value="Nucleotide-binding domain of ferredoxin-NADP reductase (FNR) module"/>
    <property type="match status" value="1"/>
</dbReference>
<accession>A0A1U9Z3G1</accession>
<proteinExistence type="inferred from homology"/>
<dbReference type="PANTHER" id="PTHR30157:SF0">
    <property type="entry name" value="NADPH-DEPENDENT FERRIC-CHELATE REDUCTASE"/>
    <property type="match status" value="1"/>
</dbReference>
<evidence type="ECO:0000313" key="3">
    <source>
        <dbReference type="EMBL" id="AQZ52204.1"/>
    </source>
</evidence>
<dbReference type="InterPro" id="IPR039261">
    <property type="entry name" value="FNR_nucleotide-bd"/>
</dbReference>
<sequence length="375" mass="41960">MRDKISLGMRFRAEAEVDFPRIDDFFEPIVQSIATHDMKVIRQKESSRVVTDIGLATLEAGPGKLFLRVEADDTASLNRLKYALYGPISFIAASEKPVIKWSGHDTGLTPFDELRVVRVSRASLITPHMRRIVFSGEDLGRFDRMDQLHCRLIFQPKGTLRPEWPGLDANGHIVWPEGRKLDTRVYTIRAIDTVKGEVTIDFALHPKAGPATRWAMEAGPGDIIGMVGPAANGLEQAEFYVFAGDETALPGIARMMEALVRSATGHAFIEVDSPDDVPDLHCPPGITVIWLFRNGKPGGTTSLLEEAVRNVSWPADLSSVFFWGGCEHKAFRKIHRLLRHERGLPRERMVFYSHWHRSLSEEQIIAEGAAAYLPE</sequence>
<organism evidence="3 4">
    <name type="scientific">Martelella mediterranea DSM 17316</name>
    <dbReference type="NCBI Taxonomy" id="1122214"/>
    <lineage>
        <taxon>Bacteria</taxon>
        <taxon>Pseudomonadati</taxon>
        <taxon>Pseudomonadota</taxon>
        <taxon>Alphaproteobacteria</taxon>
        <taxon>Hyphomicrobiales</taxon>
        <taxon>Aurantimonadaceae</taxon>
        <taxon>Martelella</taxon>
    </lineage>
</organism>
<dbReference type="InterPro" id="IPR017938">
    <property type="entry name" value="Riboflavin_synthase-like_b-brl"/>
</dbReference>
<reference evidence="3 4" key="1">
    <citation type="submission" date="2017-03" db="EMBL/GenBank/DDBJ databases">
        <title>Foreign affairs: Plasmid Transfer between Roseobacters and Rhizobia.</title>
        <authorList>
            <person name="Bartling P."/>
            <person name="Bunk B."/>
            <person name="Overmann J."/>
            <person name="Brinkmann H."/>
            <person name="Petersen J."/>
        </authorList>
    </citation>
    <scope>NUCLEOTIDE SEQUENCE [LARGE SCALE GENOMIC DNA]</scope>
    <source>
        <strain evidence="3 4">MACL11</strain>
    </source>
</reference>
<dbReference type="OrthoDB" id="9814826at2"/>
<dbReference type="PROSITE" id="PS51384">
    <property type="entry name" value="FAD_FR"/>
    <property type="match status" value="1"/>
</dbReference>
<dbReference type="Proteomes" id="UP000191135">
    <property type="component" value="Chromosome"/>
</dbReference>
<dbReference type="RefSeq" id="WP_155122121.1">
    <property type="nucleotide sequence ID" value="NZ_AQWH01000002.1"/>
</dbReference>
<evidence type="ECO:0000256" key="1">
    <source>
        <dbReference type="ARBA" id="ARBA00035644"/>
    </source>
</evidence>
<protein>
    <submittedName>
        <fullName evidence="3">Vibriobactin utilization protein ViuB</fullName>
    </submittedName>
</protein>
<dbReference type="AlphaFoldDB" id="A0A1U9Z3G1"/>
<dbReference type="InterPro" id="IPR014543">
    <property type="entry name" value="UCP028291"/>
</dbReference>
<dbReference type="Pfam" id="PF04954">
    <property type="entry name" value="SIP"/>
    <property type="match status" value="1"/>
</dbReference>
<evidence type="ECO:0000313" key="4">
    <source>
        <dbReference type="Proteomes" id="UP000191135"/>
    </source>
</evidence>
<comment type="similarity">
    <text evidence="1">Belongs to the SIP oxidoreductase family.</text>
</comment>
<dbReference type="InterPro" id="IPR039374">
    <property type="entry name" value="SIP_fam"/>
</dbReference>
<feature type="domain" description="FAD-binding FR-type" evidence="2">
    <location>
        <begin position="109"/>
        <end position="236"/>
    </location>
</feature>
<dbReference type="Gene3D" id="3.30.310.50">
    <property type="entry name" value="Alpha-D-phosphohexomutase, C-terminal domain"/>
    <property type="match status" value="1"/>
</dbReference>
<dbReference type="Pfam" id="PF09981">
    <property type="entry name" value="DUF2218"/>
    <property type="match status" value="1"/>
</dbReference>
<dbReference type="InterPro" id="IPR017927">
    <property type="entry name" value="FAD-bd_FR_type"/>
</dbReference>
<dbReference type="SUPFAM" id="SSF63380">
    <property type="entry name" value="Riboflavin synthase domain-like"/>
    <property type="match status" value="1"/>
</dbReference>
<dbReference type="STRING" id="1122214.Mame_02881"/>
<gene>
    <name evidence="3" type="primary">viuB_2</name>
    <name evidence="3" type="ORF">Mame_02881</name>
</gene>
<name>A0A1U9Z3G1_9HYPH</name>
<dbReference type="GO" id="GO:0016491">
    <property type="term" value="F:oxidoreductase activity"/>
    <property type="evidence" value="ECO:0007669"/>
    <property type="project" value="InterPro"/>
</dbReference>
<dbReference type="CDD" id="cd06193">
    <property type="entry name" value="siderophore_interacting"/>
    <property type="match status" value="1"/>
</dbReference>
<dbReference type="EMBL" id="CP020330">
    <property type="protein sequence ID" value="AQZ52204.1"/>
    <property type="molecule type" value="Genomic_DNA"/>
</dbReference>
<dbReference type="eggNOG" id="COG2375">
    <property type="taxonomic scope" value="Bacteria"/>
</dbReference>
<evidence type="ECO:0000259" key="2">
    <source>
        <dbReference type="PROSITE" id="PS51384"/>
    </source>
</evidence>
<dbReference type="Pfam" id="PF08021">
    <property type="entry name" value="FAD_binding_9"/>
    <property type="match status" value="1"/>
</dbReference>
<dbReference type="InterPro" id="IPR013113">
    <property type="entry name" value="SIP_FAD-bd"/>
</dbReference>
<keyword evidence="4" id="KW-1185">Reference proteome</keyword>
<dbReference type="KEGG" id="mmed:Mame_02881"/>
<dbReference type="PANTHER" id="PTHR30157">
    <property type="entry name" value="FERRIC REDUCTASE, NADPH-DEPENDENT"/>
    <property type="match status" value="1"/>
</dbReference>
<dbReference type="InterPro" id="IPR007037">
    <property type="entry name" value="SIP_rossman_dom"/>
</dbReference>
<dbReference type="Gene3D" id="2.40.30.10">
    <property type="entry name" value="Translation factors"/>
    <property type="match status" value="1"/>
</dbReference>